<dbReference type="AlphaFoldDB" id="A0A146MAZ8"/>
<feature type="compositionally biased region" description="Pro residues" evidence="2">
    <location>
        <begin position="34"/>
        <end position="51"/>
    </location>
</feature>
<reference evidence="4" key="1">
    <citation type="journal article" date="2016" name="Gigascience">
        <title>De novo construction of an expanded transcriptome assembly for the western tarnished plant bug, Lygus hesperus.</title>
        <authorList>
            <person name="Tassone E.E."/>
            <person name="Geib S.M."/>
            <person name="Hall B."/>
            <person name="Fabrick J.A."/>
            <person name="Brent C.S."/>
            <person name="Hull J.J."/>
        </authorList>
    </citation>
    <scope>NUCLEOTIDE SEQUENCE</scope>
</reference>
<organism evidence="4">
    <name type="scientific">Lygus hesperus</name>
    <name type="common">Western plant bug</name>
    <dbReference type="NCBI Taxonomy" id="30085"/>
    <lineage>
        <taxon>Eukaryota</taxon>
        <taxon>Metazoa</taxon>
        <taxon>Ecdysozoa</taxon>
        <taxon>Arthropoda</taxon>
        <taxon>Hexapoda</taxon>
        <taxon>Insecta</taxon>
        <taxon>Pterygota</taxon>
        <taxon>Neoptera</taxon>
        <taxon>Paraneoptera</taxon>
        <taxon>Hemiptera</taxon>
        <taxon>Heteroptera</taxon>
        <taxon>Panheteroptera</taxon>
        <taxon>Cimicomorpha</taxon>
        <taxon>Miridae</taxon>
        <taxon>Mirini</taxon>
        <taxon>Lygus</taxon>
    </lineage>
</organism>
<feature type="region of interest" description="Disordered" evidence="2">
    <location>
        <begin position="32"/>
        <end position="99"/>
    </location>
</feature>
<gene>
    <name evidence="4" type="ORF">g.15123</name>
</gene>
<feature type="domain" description="Galectin" evidence="3">
    <location>
        <begin position="1"/>
        <end position="30"/>
    </location>
</feature>
<sequence length="122" mass="12996">FCEFVHRMPFNKVSHLEIDGKIELGLIAFEEAVPAPPPPQHPPPPQRPPPVSDFVPGYGPPPPPGNYIQGFPPQEQFGGGSGQYPHHPQEQKEGSGFESFLGNAGTAIAGAMVSGLAENFLS</sequence>
<name>A0A146MAZ8_LYGHE</name>
<protein>
    <recommendedName>
        <fullName evidence="3">Galectin domain-containing protein</fullName>
    </recommendedName>
</protein>
<accession>A0A146MAZ8</accession>
<dbReference type="GO" id="GO:0030246">
    <property type="term" value="F:carbohydrate binding"/>
    <property type="evidence" value="ECO:0007669"/>
    <property type="project" value="UniProtKB-KW"/>
</dbReference>
<evidence type="ECO:0000259" key="3">
    <source>
        <dbReference type="PROSITE" id="PS51304"/>
    </source>
</evidence>
<evidence type="ECO:0000256" key="1">
    <source>
        <dbReference type="ARBA" id="ARBA00022734"/>
    </source>
</evidence>
<evidence type="ECO:0000256" key="2">
    <source>
        <dbReference type="SAM" id="MobiDB-lite"/>
    </source>
</evidence>
<dbReference type="EMBL" id="GDHC01001715">
    <property type="protein sequence ID" value="JAQ16914.1"/>
    <property type="molecule type" value="Transcribed_RNA"/>
</dbReference>
<feature type="non-terminal residue" evidence="4">
    <location>
        <position position="122"/>
    </location>
</feature>
<keyword evidence="1" id="KW-0430">Lectin</keyword>
<evidence type="ECO:0000313" key="4">
    <source>
        <dbReference type="EMBL" id="JAQ16914.1"/>
    </source>
</evidence>
<proteinExistence type="predicted"/>
<feature type="compositionally biased region" description="Low complexity" evidence="2">
    <location>
        <begin position="66"/>
        <end position="76"/>
    </location>
</feature>
<dbReference type="PROSITE" id="PS51304">
    <property type="entry name" value="GALECTIN"/>
    <property type="match status" value="1"/>
</dbReference>
<dbReference type="InterPro" id="IPR001079">
    <property type="entry name" value="Galectin_CRD"/>
</dbReference>
<feature type="non-terminal residue" evidence="4">
    <location>
        <position position="1"/>
    </location>
</feature>